<organism evidence="1 2">
    <name type="scientific">Flavivirga eckloniae</name>
    <dbReference type="NCBI Taxonomy" id="1803846"/>
    <lineage>
        <taxon>Bacteria</taxon>
        <taxon>Pseudomonadati</taxon>
        <taxon>Bacteroidota</taxon>
        <taxon>Flavobacteriia</taxon>
        <taxon>Flavobacteriales</taxon>
        <taxon>Flavobacteriaceae</taxon>
        <taxon>Flavivirga</taxon>
    </lineage>
</organism>
<dbReference type="Proteomes" id="UP000235826">
    <property type="component" value="Chromosome"/>
</dbReference>
<sequence>MKYLKLYVTILFITITSIIDAQTVTISDMTYISGTPIPIGNTIEIETNGNEVSQGINLWTNSRELTSRIWIDNQKKTFHLSKGDNPVNGITNRIMLFVNYKNIL</sequence>
<dbReference type="OrthoDB" id="1349400at2"/>
<keyword evidence="2" id="KW-1185">Reference proteome</keyword>
<reference evidence="1 2" key="1">
    <citation type="submission" date="2018-01" db="EMBL/GenBank/DDBJ databases">
        <title>Complete genome sequence of Flavivirga eckloniae ECD14 isolated from seaweed Ecklonia cava.</title>
        <authorList>
            <person name="Lee J.H."/>
            <person name="Baik K.S."/>
            <person name="Seong C.N."/>
        </authorList>
    </citation>
    <scope>NUCLEOTIDE SEQUENCE [LARGE SCALE GENOMIC DNA]</scope>
    <source>
        <strain evidence="1 2">ECD14</strain>
    </source>
</reference>
<gene>
    <name evidence="1" type="ORF">C1H87_05875</name>
</gene>
<dbReference type="RefSeq" id="WP_102754923.1">
    <property type="nucleotide sequence ID" value="NZ_CP025791.1"/>
</dbReference>
<protein>
    <submittedName>
        <fullName evidence="1">Uncharacterized protein</fullName>
    </submittedName>
</protein>
<proteinExistence type="predicted"/>
<evidence type="ECO:0000313" key="1">
    <source>
        <dbReference type="EMBL" id="AUP78267.1"/>
    </source>
</evidence>
<dbReference type="KEGG" id="fek:C1H87_05875"/>
<accession>A0A2K9PNV6</accession>
<dbReference type="AlphaFoldDB" id="A0A2K9PNV6"/>
<evidence type="ECO:0000313" key="2">
    <source>
        <dbReference type="Proteomes" id="UP000235826"/>
    </source>
</evidence>
<dbReference type="EMBL" id="CP025791">
    <property type="protein sequence ID" value="AUP78267.1"/>
    <property type="molecule type" value="Genomic_DNA"/>
</dbReference>
<name>A0A2K9PNV6_9FLAO</name>